<proteinExistence type="predicted"/>
<dbReference type="OrthoDB" id="9808604at2"/>
<dbReference type="GO" id="GO:0000917">
    <property type="term" value="P:division septum assembly"/>
    <property type="evidence" value="ECO:0007669"/>
    <property type="project" value="UniProtKB-KW"/>
</dbReference>
<dbReference type="GO" id="GO:0000921">
    <property type="term" value="P:septin ring assembly"/>
    <property type="evidence" value="ECO:0007669"/>
    <property type="project" value="TreeGrafter"/>
</dbReference>
<accession>C8W0F0</accession>
<evidence type="ECO:0000256" key="2">
    <source>
        <dbReference type="ARBA" id="ARBA00015195"/>
    </source>
</evidence>
<evidence type="ECO:0000313" key="10">
    <source>
        <dbReference type="EMBL" id="ACV63205.1"/>
    </source>
</evidence>
<evidence type="ECO:0000256" key="6">
    <source>
        <dbReference type="ARBA" id="ARBA00023306"/>
    </source>
</evidence>
<keyword evidence="11" id="KW-1185">Reference proteome</keyword>
<dbReference type="EMBL" id="CP001720">
    <property type="protein sequence ID" value="ACV63205.1"/>
    <property type="molecule type" value="Genomic_DNA"/>
</dbReference>
<organism evidence="10 11">
    <name type="scientific">Desulfofarcimen acetoxidans (strain ATCC 49208 / DSM 771 / KCTC 5769 / VKM B-1644 / 5575)</name>
    <name type="common">Desulfotomaculum acetoxidans</name>
    <dbReference type="NCBI Taxonomy" id="485916"/>
    <lineage>
        <taxon>Bacteria</taxon>
        <taxon>Bacillati</taxon>
        <taxon>Bacillota</taxon>
        <taxon>Clostridia</taxon>
        <taxon>Eubacteriales</taxon>
        <taxon>Peptococcaceae</taxon>
        <taxon>Desulfofarcimen</taxon>
    </lineage>
</organism>
<evidence type="ECO:0000256" key="4">
    <source>
        <dbReference type="ARBA" id="ARBA00022618"/>
    </source>
</evidence>
<dbReference type="Pfam" id="PF05164">
    <property type="entry name" value="ZapA"/>
    <property type="match status" value="1"/>
</dbReference>
<dbReference type="GO" id="GO:0005829">
    <property type="term" value="C:cytosol"/>
    <property type="evidence" value="ECO:0007669"/>
    <property type="project" value="TreeGrafter"/>
</dbReference>
<keyword evidence="4" id="KW-0132">Cell division</keyword>
<dbReference type="PANTHER" id="PTHR34981">
    <property type="entry name" value="CELL DIVISION PROTEIN ZAPA"/>
    <property type="match status" value="1"/>
</dbReference>
<keyword evidence="5" id="KW-0717">Septation</keyword>
<dbReference type="GO" id="GO:0032153">
    <property type="term" value="C:cell division site"/>
    <property type="evidence" value="ECO:0007669"/>
    <property type="project" value="TreeGrafter"/>
</dbReference>
<keyword evidence="6" id="KW-0131">Cell cycle</keyword>
<comment type="function">
    <text evidence="7">Activator of cell division through the inhibition of FtsZ GTPase activity, therefore promoting FtsZ assembly into bundles of protofilaments necessary for the formation of the division Z ring. It is recruited early at mid-cell but it is not essential for cell division.</text>
</comment>
<evidence type="ECO:0000256" key="7">
    <source>
        <dbReference type="ARBA" id="ARBA00024910"/>
    </source>
</evidence>
<dbReference type="Gene3D" id="6.10.250.790">
    <property type="match status" value="1"/>
</dbReference>
<name>C8W0F0_DESAS</name>
<protein>
    <recommendedName>
        <fullName evidence="2">Cell division protein ZapA</fullName>
    </recommendedName>
    <alternativeName>
        <fullName evidence="9">Z ring-associated protein ZapA</fullName>
    </alternativeName>
</protein>
<dbReference type="GO" id="GO:0030428">
    <property type="term" value="C:cell septum"/>
    <property type="evidence" value="ECO:0007669"/>
    <property type="project" value="TreeGrafter"/>
</dbReference>
<dbReference type="InterPro" id="IPR007838">
    <property type="entry name" value="Cell_div_ZapA-like"/>
</dbReference>
<comment type="subunit">
    <text evidence="8">Homodimer. Interacts with FtsZ.</text>
</comment>
<dbReference type="RefSeq" id="WP_015757906.1">
    <property type="nucleotide sequence ID" value="NC_013216.1"/>
</dbReference>
<evidence type="ECO:0000256" key="9">
    <source>
        <dbReference type="ARBA" id="ARBA00033158"/>
    </source>
</evidence>
<comment type="subcellular location">
    <subcellularLocation>
        <location evidence="1">Cytoplasm</location>
    </subcellularLocation>
</comment>
<dbReference type="AlphaFoldDB" id="C8W0F0"/>
<dbReference type="InterPro" id="IPR036192">
    <property type="entry name" value="Cell_div_ZapA-like_sf"/>
</dbReference>
<evidence type="ECO:0000313" key="11">
    <source>
        <dbReference type="Proteomes" id="UP000002217"/>
    </source>
</evidence>
<dbReference type="eggNOG" id="COG3027">
    <property type="taxonomic scope" value="Bacteria"/>
</dbReference>
<dbReference type="KEGG" id="dae:Dtox_2394"/>
<dbReference type="PANTHER" id="PTHR34981:SF1">
    <property type="entry name" value="CELL DIVISION PROTEIN ZAPA"/>
    <property type="match status" value="1"/>
</dbReference>
<dbReference type="GO" id="GO:0043093">
    <property type="term" value="P:FtsZ-dependent cytokinesis"/>
    <property type="evidence" value="ECO:0007669"/>
    <property type="project" value="TreeGrafter"/>
</dbReference>
<dbReference type="SUPFAM" id="SSF102829">
    <property type="entry name" value="Cell division protein ZapA-like"/>
    <property type="match status" value="1"/>
</dbReference>
<evidence type="ECO:0000256" key="1">
    <source>
        <dbReference type="ARBA" id="ARBA00004496"/>
    </source>
</evidence>
<dbReference type="InterPro" id="IPR053712">
    <property type="entry name" value="Bac_CellDiv_Activator"/>
</dbReference>
<dbReference type="STRING" id="485916.Dtox_2394"/>
<keyword evidence="3" id="KW-0963">Cytoplasm</keyword>
<reference evidence="10 11" key="1">
    <citation type="journal article" date="2009" name="Stand. Genomic Sci.">
        <title>Complete genome sequence of Desulfotomaculum acetoxidans type strain (5575).</title>
        <authorList>
            <person name="Spring S."/>
            <person name="Lapidus A."/>
            <person name="Schroder M."/>
            <person name="Gleim D."/>
            <person name="Sims D."/>
            <person name="Meincke L."/>
            <person name="Glavina Del Rio T."/>
            <person name="Tice H."/>
            <person name="Copeland A."/>
            <person name="Cheng J.F."/>
            <person name="Lucas S."/>
            <person name="Chen F."/>
            <person name="Nolan M."/>
            <person name="Bruce D."/>
            <person name="Goodwin L."/>
            <person name="Pitluck S."/>
            <person name="Ivanova N."/>
            <person name="Mavromatis K."/>
            <person name="Mikhailova N."/>
            <person name="Pati A."/>
            <person name="Chen A."/>
            <person name="Palaniappan K."/>
            <person name="Land M."/>
            <person name="Hauser L."/>
            <person name="Chang Y.J."/>
            <person name="Jeffries C.D."/>
            <person name="Chain P."/>
            <person name="Saunders E."/>
            <person name="Brettin T."/>
            <person name="Detter J.C."/>
            <person name="Goker M."/>
            <person name="Bristow J."/>
            <person name="Eisen J.A."/>
            <person name="Markowitz V."/>
            <person name="Hugenholtz P."/>
            <person name="Kyrpides N.C."/>
            <person name="Klenk H.P."/>
            <person name="Han C."/>
        </authorList>
    </citation>
    <scope>NUCLEOTIDE SEQUENCE [LARGE SCALE GENOMIC DNA]</scope>
    <source>
        <strain evidence="11">ATCC 49208 / DSM 771 / VKM B-1644</strain>
    </source>
</reference>
<dbReference type="HOGENOM" id="CLU_116623_4_2_9"/>
<gene>
    <name evidence="10" type="ordered locus">Dtox_2394</name>
</gene>
<evidence type="ECO:0000256" key="3">
    <source>
        <dbReference type="ARBA" id="ARBA00022490"/>
    </source>
</evidence>
<dbReference type="Proteomes" id="UP000002217">
    <property type="component" value="Chromosome"/>
</dbReference>
<evidence type="ECO:0000256" key="8">
    <source>
        <dbReference type="ARBA" id="ARBA00026068"/>
    </source>
</evidence>
<sequence>MPEEPNRVNIEIYGEEYILKGNESIEYMKKIAQHVNKMMKDISNRNFKLPLNKVAILAAINIADDYFKLMRKYEELTHENQELIEELTNPEPVKDNKKGVIK</sequence>
<evidence type="ECO:0000256" key="5">
    <source>
        <dbReference type="ARBA" id="ARBA00023210"/>
    </source>
</evidence>